<evidence type="ECO:0000313" key="2">
    <source>
        <dbReference type="Proteomes" id="UP000006015"/>
    </source>
</evidence>
<keyword evidence="2" id="KW-1185">Reference proteome</keyword>
<reference evidence="1 2" key="1">
    <citation type="submission" date="2010-04" db="EMBL/GenBank/DDBJ databases">
        <authorList>
            <person name="Weinstock G."/>
            <person name="Sodergren E."/>
            <person name="Clifton S."/>
            <person name="Fulton L."/>
            <person name="Fulton B."/>
            <person name="Courtney L."/>
            <person name="Fronick C."/>
            <person name="Harrison M."/>
            <person name="Strong C."/>
            <person name="Farmer C."/>
            <person name="Delahaunty K."/>
            <person name="Markovic C."/>
            <person name="Hall O."/>
            <person name="Minx P."/>
            <person name="Tomlinson C."/>
            <person name="Mitreva M."/>
            <person name="Hou S."/>
            <person name="Wollam A."/>
            <person name="Pepin K.H."/>
            <person name="Johnson M."/>
            <person name="Bhonagiri V."/>
            <person name="Zhang X."/>
            <person name="Suruliraj S."/>
            <person name="Warren W."/>
            <person name="Chinwalla A."/>
            <person name="Mardis E.R."/>
            <person name="Wilson R.K."/>
        </authorList>
    </citation>
    <scope>NUCLEOTIDE SEQUENCE [LARGE SCALE GENOMIC DNA]</scope>
    <source>
        <strain evidence="1 2">DSM 20306</strain>
    </source>
</reference>
<comment type="caution">
    <text evidence="1">The sequence shown here is derived from an EMBL/GenBank/DDBJ whole genome shotgun (WGS) entry which is preliminary data.</text>
</comment>
<protein>
    <submittedName>
        <fullName evidence="1">Uncharacterized protein</fullName>
    </submittedName>
</protein>
<dbReference type="EMBL" id="ADNS01000031">
    <property type="protein sequence ID" value="EFG80501.1"/>
    <property type="molecule type" value="Genomic_DNA"/>
</dbReference>
<organism evidence="1 2">
    <name type="scientific">Corynebacterium ammoniagenes DSM 20306</name>
    <dbReference type="NCBI Taxonomy" id="649754"/>
    <lineage>
        <taxon>Bacteria</taxon>
        <taxon>Bacillati</taxon>
        <taxon>Actinomycetota</taxon>
        <taxon>Actinomycetes</taxon>
        <taxon>Mycobacteriales</taxon>
        <taxon>Corynebacteriaceae</taxon>
        <taxon>Corynebacterium</taxon>
    </lineage>
</organism>
<dbReference type="Proteomes" id="UP000006015">
    <property type="component" value="Unassembled WGS sequence"/>
</dbReference>
<sequence length="41" mass="4579">MIRGIGYPKGKDTPRRCLFWAETAVLRFAIIVLQTSQTGLA</sequence>
<evidence type="ECO:0000313" key="1">
    <source>
        <dbReference type="EMBL" id="EFG80501.1"/>
    </source>
</evidence>
<name>A0ABN0ACR4_CORAM</name>
<gene>
    <name evidence="1" type="ORF">HMPREF0281_02595</name>
</gene>
<proteinExistence type="predicted"/>
<accession>A0ABN0ACR4</accession>